<accession>A0A9N9P9K4</accession>
<organism evidence="1 2">
    <name type="scientific">Dentiscutata erythropus</name>
    <dbReference type="NCBI Taxonomy" id="1348616"/>
    <lineage>
        <taxon>Eukaryota</taxon>
        <taxon>Fungi</taxon>
        <taxon>Fungi incertae sedis</taxon>
        <taxon>Mucoromycota</taxon>
        <taxon>Glomeromycotina</taxon>
        <taxon>Glomeromycetes</taxon>
        <taxon>Diversisporales</taxon>
        <taxon>Gigasporaceae</taxon>
        <taxon>Dentiscutata</taxon>
    </lineage>
</organism>
<name>A0A9N9P9K4_9GLOM</name>
<dbReference type="Proteomes" id="UP000789405">
    <property type="component" value="Unassembled WGS sequence"/>
</dbReference>
<gene>
    <name evidence="1" type="ORF">DERYTH_LOCUS26663</name>
</gene>
<feature type="non-terminal residue" evidence="1">
    <location>
        <position position="80"/>
    </location>
</feature>
<protein>
    <submittedName>
        <fullName evidence="1">11046_t:CDS:1</fullName>
    </submittedName>
</protein>
<evidence type="ECO:0000313" key="2">
    <source>
        <dbReference type="Proteomes" id="UP000789405"/>
    </source>
</evidence>
<feature type="non-terminal residue" evidence="1">
    <location>
        <position position="1"/>
    </location>
</feature>
<proteinExistence type="predicted"/>
<keyword evidence="2" id="KW-1185">Reference proteome</keyword>
<comment type="caution">
    <text evidence="1">The sequence shown here is derived from an EMBL/GenBank/DDBJ whole genome shotgun (WGS) entry which is preliminary data.</text>
</comment>
<reference evidence="1" key="1">
    <citation type="submission" date="2021-06" db="EMBL/GenBank/DDBJ databases">
        <authorList>
            <person name="Kallberg Y."/>
            <person name="Tangrot J."/>
            <person name="Rosling A."/>
        </authorList>
    </citation>
    <scope>NUCLEOTIDE SEQUENCE</scope>
    <source>
        <strain evidence="1">MA453B</strain>
    </source>
</reference>
<evidence type="ECO:0000313" key="1">
    <source>
        <dbReference type="EMBL" id="CAG8818684.1"/>
    </source>
</evidence>
<dbReference type="AlphaFoldDB" id="A0A9N9P9K4"/>
<sequence length="80" mass="8509">IQRPREFSKTVTISAALKDFLHISFLSKIVSTSHSSLLVSGITSGDGSINLEASLRVGQLVCTGSLILMAFTRTLSPSSK</sequence>
<dbReference type="EMBL" id="CAJVPY010056879">
    <property type="protein sequence ID" value="CAG8818684.1"/>
    <property type="molecule type" value="Genomic_DNA"/>
</dbReference>